<sequence>MGIQEFEHTSKNIWLHPDLVRWADLILVPSLAEEDMLCINFREAWSKTLPVECYCGQYNTETRFHPGTKPETEDEYQVAADIFKGLFPYTINKLKDSFCDALVASGVPISGGFAVGEAFIVKQALDMEKFREGSILIIDRPGALLYRELDEITAGNIIKKFGGKTTSAMINEFMAKLEGKPVEETVSADEMKGDSFAAFNAVLTKAKALICSRGRHGGEVSAKGLKIPCVSSCVGATERIASGQTIVVDAPRGEVYDASLLQNLH</sequence>
<name>X1RBN7_9ZZZZ</name>
<dbReference type="SUPFAM" id="SSF52009">
    <property type="entry name" value="Phosphohistidine domain"/>
    <property type="match status" value="1"/>
</dbReference>
<dbReference type="Gene3D" id="3.50.30.10">
    <property type="entry name" value="Phosphohistidine domain"/>
    <property type="match status" value="1"/>
</dbReference>
<comment type="caution">
    <text evidence="2">The sequence shown here is derived from an EMBL/GenBank/DDBJ whole genome shotgun (WGS) entry which is preliminary data.</text>
</comment>
<accession>X1RBN7</accession>
<organism evidence="2">
    <name type="scientific">marine sediment metagenome</name>
    <dbReference type="NCBI Taxonomy" id="412755"/>
    <lineage>
        <taxon>unclassified sequences</taxon>
        <taxon>metagenomes</taxon>
        <taxon>ecological metagenomes</taxon>
    </lineage>
</organism>
<proteinExistence type="predicted"/>
<dbReference type="EMBL" id="BARW01001508">
    <property type="protein sequence ID" value="GAI60560.1"/>
    <property type="molecule type" value="Genomic_DNA"/>
</dbReference>
<evidence type="ECO:0000313" key="2">
    <source>
        <dbReference type="EMBL" id="GAI60560.1"/>
    </source>
</evidence>
<gene>
    <name evidence="2" type="ORF">S12H4_04759</name>
</gene>
<evidence type="ECO:0000259" key="1">
    <source>
        <dbReference type="Pfam" id="PF00391"/>
    </source>
</evidence>
<dbReference type="InterPro" id="IPR036637">
    <property type="entry name" value="Phosphohistidine_dom_sf"/>
</dbReference>
<dbReference type="InterPro" id="IPR008279">
    <property type="entry name" value="PEP-util_enz_mobile_dom"/>
</dbReference>
<dbReference type="AlphaFoldDB" id="X1RBN7"/>
<feature type="domain" description="PEP-utilising enzyme mobile" evidence="1">
    <location>
        <begin position="201"/>
        <end position="253"/>
    </location>
</feature>
<dbReference type="GO" id="GO:0016772">
    <property type="term" value="F:transferase activity, transferring phosphorus-containing groups"/>
    <property type="evidence" value="ECO:0007669"/>
    <property type="project" value="InterPro"/>
</dbReference>
<reference evidence="2" key="1">
    <citation type="journal article" date="2014" name="Front. Microbiol.">
        <title>High frequency of phylogenetically diverse reductive dehalogenase-homologous genes in deep subseafloor sedimentary metagenomes.</title>
        <authorList>
            <person name="Kawai M."/>
            <person name="Futagami T."/>
            <person name="Toyoda A."/>
            <person name="Takaki Y."/>
            <person name="Nishi S."/>
            <person name="Hori S."/>
            <person name="Arai W."/>
            <person name="Tsubouchi T."/>
            <person name="Morono Y."/>
            <person name="Uchiyama I."/>
            <person name="Ito T."/>
            <person name="Fujiyama A."/>
            <person name="Inagaki F."/>
            <person name="Takami H."/>
        </authorList>
    </citation>
    <scope>NUCLEOTIDE SEQUENCE</scope>
    <source>
        <strain evidence="2">Expedition CK06-06</strain>
    </source>
</reference>
<protein>
    <recommendedName>
        <fullName evidence="1">PEP-utilising enzyme mobile domain-containing protein</fullName>
    </recommendedName>
</protein>
<dbReference type="Pfam" id="PF00391">
    <property type="entry name" value="PEP-utilizers"/>
    <property type="match status" value="1"/>
</dbReference>